<keyword evidence="4" id="KW-0449">Lipoprotein</keyword>
<gene>
    <name evidence="8" type="ORF">BSZ36_14795</name>
</gene>
<dbReference type="PANTHER" id="PTHR35535:SF1">
    <property type="entry name" value="HEAT SHOCK PROTEIN HSLJ"/>
    <property type="match status" value="1"/>
</dbReference>
<keyword evidence="1 5" id="KW-0732">Signal</keyword>
<protein>
    <recommendedName>
        <fullName evidence="10">DUF306 domain-containing protein</fullName>
    </recommendedName>
</protein>
<feature type="domain" description="DUF306" evidence="6">
    <location>
        <begin position="269"/>
        <end position="375"/>
    </location>
</feature>
<feature type="domain" description="DUF306" evidence="6">
    <location>
        <begin position="31"/>
        <end position="135"/>
    </location>
</feature>
<keyword evidence="2" id="KW-0472">Membrane</keyword>
<dbReference type="OrthoDB" id="880459at2"/>
<evidence type="ECO:0000256" key="3">
    <source>
        <dbReference type="ARBA" id="ARBA00023139"/>
    </source>
</evidence>
<dbReference type="RefSeq" id="WP_094550279.1">
    <property type="nucleotide sequence ID" value="NZ_MQWB01000001.1"/>
</dbReference>
<feature type="signal peptide" evidence="5">
    <location>
        <begin position="1"/>
        <end position="19"/>
    </location>
</feature>
<dbReference type="Gene3D" id="2.40.128.270">
    <property type="match status" value="2"/>
</dbReference>
<evidence type="ECO:0008006" key="10">
    <source>
        <dbReference type="Google" id="ProtNLM"/>
    </source>
</evidence>
<evidence type="ECO:0000256" key="4">
    <source>
        <dbReference type="ARBA" id="ARBA00023288"/>
    </source>
</evidence>
<accession>A0A259U2B6</accession>
<feature type="chain" id="PRO_5012740214" description="DUF306 domain-containing protein" evidence="5">
    <location>
        <begin position="20"/>
        <end position="477"/>
    </location>
</feature>
<dbReference type="EMBL" id="MQWB01000001">
    <property type="protein sequence ID" value="OZC04139.1"/>
    <property type="molecule type" value="Genomic_DNA"/>
</dbReference>
<dbReference type="Pfam" id="PF09864">
    <property type="entry name" value="MliC"/>
    <property type="match status" value="1"/>
</dbReference>
<comment type="caution">
    <text evidence="8">The sequence shown here is derived from an EMBL/GenBank/DDBJ whole genome shotgun (WGS) entry which is preliminary data.</text>
</comment>
<dbReference type="InterPro" id="IPR036328">
    <property type="entry name" value="MliC_sf"/>
</dbReference>
<evidence type="ECO:0000313" key="8">
    <source>
        <dbReference type="EMBL" id="OZC04139.1"/>
    </source>
</evidence>
<organism evidence="8 9">
    <name type="scientific">Rubricoccus marinus</name>
    <dbReference type="NCBI Taxonomy" id="716817"/>
    <lineage>
        <taxon>Bacteria</taxon>
        <taxon>Pseudomonadati</taxon>
        <taxon>Rhodothermota</taxon>
        <taxon>Rhodothermia</taxon>
        <taxon>Rhodothermales</taxon>
        <taxon>Rubricoccaceae</taxon>
        <taxon>Rubricoccus</taxon>
    </lineage>
</organism>
<dbReference type="Gene3D" id="2.40.128.200">
    <property type="match status" value="1"/>
</dbReference>
<dbReference type="Pfam" id="PF09619">
    <property type="entry name" value="YscW"/>
    <property type="match status" value="1"/>
</dbReference>
<reference evidence="8 9" key="1">
    <citation type="submission" date="2016-11" db="EMBL/GenBank/DDBJ databases">
        <title>Study of marine rhodopsin-containing bacteria.</title>
        <authorList>
            <person name="Yoshizawa S."/>
            <person name="Kumagai Y."/>
            <person name="Kogure K."/>
        </authorList>
    </citation>
    <scope>NUCLEOTIDE SEQUENCE [LARGE SCALE GENOMIC DNA]</scope>
    <source>
        <strain evidence="8 9">SG-29</strain>
    </source>
</reference>
<evidence type="ECO:0000256" key="5">
    <source>
        <dbReference type="SAM" id="SignalP"/>
    </source>
</evidence>
<evidence type="ECO:0000259" key="7">
    <source>
        <dbReference type="Pfam" id="PF09864"/>
    </source>
</evidence>
<sequence length="477" mass="49508">MSPAKPFALLAALVLTACSAPMPSQPLGPPFDGSTWSLVRFPDGTAPVGESAPSVRFTASGDINGTTGCNGYFGTYSREGTALAVSPLGSTKRACAPPLMDQESRFMDALPRADRWTLQDGRLTLTTASGETLEFRNAASVESAGERVTLTGEVTYRPRIALPRDAVVTVRLDDVSLADAPAKTLATHTIRPGGRQVPISFALTYDPGVLDARHTYAVRADIRDAAGALLWTTDTTIPVITRGAPTDGVEIVLVQASGASGQVQMGGDVEGTAWRLLRIHTPDGGSVSPEAGKAYTLQFGADGRFSGRADCNSYGGGYTAEASGALALRQGATTLAACLPPSSADLFLGTLMDAATYRATSEDLWISAGDGRALAFEPANVRSDLGTMAPQQTGSTTVYACEGASGETFSITTRTGPGELAVWLPERFGSRYLVLGQARAASGAKYEGDGVVVWTKGTTEALVEVDGETFTGCAATG</sequence>
<proteinExistence type="predicted"/>
<dbReference type="InterPro" id="IPR038670">
    <property type="entry name" value="HslJ-like_sf"/>
</dbReference>
<feature type="domain" description="C-type lysozyme inhibitor" evidence="7">
    <location>
        <begin position="408"/>
        <end position="468"/>
    </location>
</feature>
<evidence type="ECO:0000256" key="2">
    <source>
        <dbReference type="ARBA" id="ARBA00023136"/>
    </source>
</evidence>
<name>A0A259U2B6_9BACT</name>
<dbReference type="InterPro" id="IPR005184">
    <property type="entry name" value="DUF306_Meta_HslJ"/>
</dbReference>
<dbReference type="InterPro" id="IPR053147">
    <property type="entry name" value="Hsp_HslJ-like"/>
</dbReference>
<dbReference type="PANTHER" id="PTHR35535">
    <property type="entry name" value="HEAT SHOCK PROTEIN HSLJ"/>
    <property type="match status" value="1"/>
</dbReference>
<dbReference type="InterPro" id="IPR039366">
    <property type="entry name" value="Pilotin"/>
</dbReference>
<dbReference type="Proteomes" id="UP000216446">
    <property type="component" value="Unassembled WGS sequence"/>
</dbReference>
<keyword evidence="3" id="KW-0564">Palmitate</keyword>
<dbReference type="Pfam" id="PF03724">
    <property type="entry name" value="META"/>
    <property type="match status" value="2"/>
</dbReference>
<evidence type="ECO:0000256" key="1">
    <source>
        <dbReference type="ARBA" id="ARBA00022729"/>
    </source>
</evidence>
<dbReference type="InParanoid" id="A0A259U2B6"/>
<dbReference type="SUPFAM" id="SSF141488">
    <property type="entry name" value="YdhA-like"/>
    <property type="match status" value="1"/>
</dbReference>
<keyword evidence="9" id="KW-1185">Reference proteome</keyword>
<evidence type="ECO:0000259" key="6">
    <source>
        <dbReference type="Pfam" id="PF03724"/>
    </source>
</evidence>
<dbReference type="PROSITE" id="PS51257">
    <property type="entry name" value="PROKAR_LIPOPROTEIN"/>
    <property type="match status" value="1"/>
</dbReference>
<dbReference type="AlphaFoldDB" id="A0A259U2B6"/>
<evidence type="ECO:0000313" key="9">
    <source>
        <dbReference type="Proteomes" id="UP000216446"/>
    </source>
</evidence>
<dbReference type="InterPro" id="IPR018660">
    <property type="entry name" value="MliC"/>
</dbReference>